<comment type="caution">
    <text evidence="1">The sequence shown here is derived from an EMBL/GenBank/DDBJ whole genome shotgun (WGS) entry which is preliminary data.</text>
</comment>
<name>A0AAE4BRS3_9BACT</name>
<dbReference type="AlphaFoldDB" id="A0AAE4BRS3"/>
<gene>
    <name evidence="1" type="ORF">HNQ88_001126</name>
</gene>
<evidence type="ECO:0000313" key="1">
    <source>
        <dbReference type="EMBL" id="MDR6238150.1"/>
    </source>
</evidence>
<protein>
    <submittedName>
        <fullName evidence="1">Uncharacterized protein</fullName>
    </submittedName>
</protein>
<organism evidence="1 2">
    <name type="scientific">Aureibacter tunicatorum</name>
    <dbReference type="NCBI Taxonomy" id="866807"/>
    <lineage>
        <taxon>Bacteria</taxon>
        <taxon>Pseudomonadati</taxon>
        <taxon>Bacteroidota</taxon>
        <taxon>Cytophagia</taxon>
        <taxon>Cytophagales</taxon>
        <taxon>Persicobacteraceae</taxon>
        <taxon>Aureibacter</taxon>
    </lineage>
</organism>
<dbReference type="EMBL" id="JAVDQD010000001">
    <property type="protein sequence ID" value="MDR6238150.1"/>
    <property type="molecule type" value="Genomic_DNA"/>
</dbReference>
<accession>A0AAE4BRS3</accession>
<dbReference type="RefSeq" id="WP_309937616.1">
    <property type="nucleotide sequence ID" value="NZ_AP025305.1"/>
</dbReference>
<evidence type="ECO:0000313" key="2">
    <source>
        <dbReference type="Proteomes" id="UP001185092"/>
    </source>
</evidence>
<dbReference type="Proteomes" id="UP001185092">
    <property type="component" value="Unassembled WGS sequence"/>
</dbReference>
<keyword evidence="2" id="KW-1185">Reference proteome</keyword>
<reference evidence="1" key="1">
    <citation type="submission" date="2023-07" db="EMBL/GenBank/DDBJ databases">
        <title>Genomic Encyclopedia of Type Strains, Phase IV (KMG-IV): sequencing the most valuable type-strain genomes for metagenomic binning, comparative biology and taxonomic classification.</title>
        <authorList>
            <person name="Goeker M."/>
        </authorList>
    </citation>
    <scope>NUCLEOTIDE SEQUENCE</scope>
    <source>
        <strain evidence="1">DSM 26174</strain>
    </source>
</reference>
<sequence>MTSCRNDLDCTSEFSERFFVTFLTYSENQNPNAPDFSPIWNANVTPLVVPVDSIYIQNYEDAVFYNTAGENRLSTYRLPVVAATEGEEEVRATYIFEFSEDSEKIQGKVSMLTSYRQTPHFISEACGVELIVDSLKVIESGFNPQHIKVVETKLTNKNDRNIEILLP</sequence>
<proteinExistence type="predicted"/>